<sequence length="51" mass="5700">MIISRASLRWKKYSVINVNTPGTHANQLQYTIPTAIQASLIPFSRIAPFAL</sequence>
<accession>B3G0Z1</accession>
<proteinExistence type="predicted"/>
<reference evidence="1" key="1">
    <citation type="journal article" date="2008" name="Genomics">
        <title>Large-insert genome analysis technology detects structural variation in Pseudomonas aeruginosa clinical strains from cystic fibrosis patients.</title>
        <authorList>
            <person name="Hayden H.S."/>
            <person name="Gillett W."/>
            <person name="Saenphimmachak C."/>
            <person name="Lim R."/>
            <person name="Zhou Y."/>
            <person name="Jacobs M.A."/>
            <person name="Chang J."/>
            <person name="Rohmer L."/>
            <person name="D'Argenio D.A."/>
            <person name="Palmieri A."/>
            <person name="Levy R."/>
            <person name="Haugen E."/>
            <person name="Wong G.K."/>
            <person name="Brittnacher M.J."/>
            <person name="Burns J.L."/>
            <person name="Miller S.I."/>
            <person name="Olson M.V."/>
            <person name="Kaul R."/>
        </authorList>
    </citation>
    <scope>NUCLEOTIDE SEQUENCE</scope>
    <source>
        <strain evidence="1">PACS458</strain>
    </source>
</reference>
<gene>
    <name evidence="1" type="ORF">PACL_0058</name>
</gene>
<evidence type="ECO:0000313" key="1">
    <source>
        <dbReference type="EMBL" id="ACD38703.1"/>
    </source>
</evidence>
<organism evidence="1">
    <name type="scientific">Pseudomonas aeruginosa</name>
    <dbReference type="NCBI Taxonomy" id="287"/>
    <lineage>
        <taxon>Bacteria</taxon>
        <taxon>Pseudomonadati</taxon>
        <taxon>Pseudomonadota</taxon>
        <taxon>Gammaproteobacteria</taxon>
        <taxon>Pseudomonadales</taxon>
        <taxon>Pseudomonadaceae</taxon>
        <taxon>Pseudomonas</taxon>
    </lineage>
</organism>
<name>B3G0Z1_PSEAI</name>
<protein>
    <submittedName>
        <fullName evidence="1">Uncharacterized protein</fullName>
    </submittedName>
</protein>
<dbReference type="EMBL" id="EU595736">
    <property type="protein sequence ID" value="ACD38703.1"/>
    <property type="molecule type" value="Genomic_DNA"/>
</dbReference>
<dbReference type="AlphaFoldDB" id="B3G0Z1"/>